<dbReference type="Proteomes" id="UP000735302">
    <property type="component" value="Unassembled WGS sequence"/>
</dbReference>
<dbReference type="EMBL" id="BLXT01002663">
    <property type="protein sequence ID" value="GFN96172.1"/>
    <property type="molecule type" value="Genomic_DNA"/>
</dbReference>
<sequence length="142" mass="15648">MKSVELPLSVSNAGYWVRHGPPTKSCTSSIILGRDSLNHELVKLRYLRISQFWPSEDFTVRGIMADVGQGSSTEFPRPTNIPEPSNFTGGKKGDRGVNLYHKRHAQARGHPLCVKFLAQVSASVWSAVRSALKNGQNTPKTC</sequence>
<protein>
    <submittedName>
        <fullName evidence="2">Uncharacterized protein</fullName>
    </submittedName>
</protein>
<gene>
    <name evidence="2" type="ORF">PoB_002267800</name>
</gene>
<keyword evidence="3" id="KW-1185">Reference proteome</keyword>
<dbReference type="AlphaFoldDB" id="A0AAV3ZNX5"/>
<reference evidence="2 3" key="1">
    <citation type="journal article" date="2021" name="Elife">
        <title>Chloroplast acquisition without the gene transfer in kleptoplastic sea slugs, Plakobranchus ocellatus.</title>
        <authorList>
            <person name="Maeda T."/>
            <person name="Takahashi S."/>
            <person name="Yoshida T."/>
            <person name="Shimamura S."/>
            <person name="Takaki Y."/>
            <person name="Nagai Y."/>
            <person name="Toyoda A."/>
            <person name="Suzuki Y."/>
            <person name="Arimoto A."/>
            <person name="Ishii H."/>
            <person name="Satoh N."/>
            <person name="Nishiyama T."/>
            <person name="Hasebe M."/>
            <person name="Maruyama T."/>
            <person name="Minagawa J."/>
            <person name="Obokata J."/>
            <person name="Shigenobu S."/>
        </authorList>
    </citation>
    <scope>NUCLEOTIDE SEQUENCE [LARGE SCALE GENOMIC DNA]</scope>
</reference>
<organism evidence="2 3">
    <name type="scientific">Plakobranchus ocellatus</name>
    <dbReference type="NCBI Taxonomy" id="259542"/>
    <lineage>
        <taxon>Eukaryota</taxon>
        <taxon>Metazoa</taxon>
        <taxon>Spiralia</taxon>
        <taxon>Lophotrochozoa</taxon>
        <taxon>Mollusca</taxon>
        <taxon>Gastropoda</taxon>
        <taxon>Heterobranchia</taxon>
        <taxon>Euthyneura</taxon>
        <taxon>Panpulmonata</taxon>
        <taxon>Sacoglossa</taxon>
        <taxon>Placobranchoidea</taxon>
        <taxon>Plakobranchidae</taxon>
        <taxon>Plakobranchus</taxon>
    </lineage>
</organism>
<evidence type="ECO:0000313" key="3">
    <source>
        <dbReference type="Proteomes" id="UP000735302"/>
    </source>
</evidence>
<evidence type="ECO:0000313" key="2">
    <source>
        <dbReference type="EMBL" id="GFN96172.1"/>
    </source>
</evidence>
<proteinExistence type="predicted"/>
<comment type="caution">
    <text evidence="2">The sequence shown here is derived from an EMBL/GenBank/DDBJ whole genome shotgun (WGS) entry which is preliminary data.</text>
</comment>
<accession>A0AAV3ZNX5</accession>
<feature type="region of interest" description="Disordered" evidence="1">
    <location>
        <begin position="69"/>
        <end position="93"/>
    </location>
</feature>
<evidence type="ECO:0000256" key="1">
    <source>
        <dbReference type="SAM" id="MobiDB-lite"/>
    </source>
</evidence>
<name>A0AAV3ZNX5_9GAST</name>